<feature type="region of interest" description="Disordered" evidence="1">
    <location>
        <begin position="95"/>
        <end position="124"/>
    </location>
</feature>
<feature type="compositionally biased region" description="Basic and acidic residues" evidence="1">
    <location>
        <begin position="105"/>
        <end position="115"/>
    </location>
</feature>
<proteinExistence type="predicted"/>
<accession>A0A2M8PBT8</accession>
<name>A0A2M8PBT8_9CHLR</name>
<comment type="caution">
    <text evidence="2">The sequence shown here is derived from an EMBL/GenBank/DDBJ whole genome shotgun (WGS) entry which is preliminary data.</text>
</comment>
<protein>
    <submittedName>
        <fullName evidence="2">Uncharacterized protein</fullName>
    </submittedName>
</protein>
<reference evidence="2 3" key="1">
    <citation type="submission" date="2017-11" db="EMBL/GenBank/DDBJ databases">
        <title>Evolution of Phototrophy in the Chloroflexi Phylum Driven by Horizontal Gene Transfer.</title>
        <authorList>
            <person name="Ward L.M."/>
            <person name="Hemp J."/>
            <person name="Shih P.M."/>
            <person name="Mcglynn S.E."/>
            <person name="Fischer W."/>
        </authorList>
    </citation>
    <scope>NUCLEOTIDE SEQUENCE [LARGE SCALE GENOMIC DNA]</scope>
    <source>
        <strain evidence="2">JP3_13</strain>
    </source>
</reference>
<dbReference type="Proteomes" id="UP000229681">
    <property type="component" value="Unassembled WGS sequence"/>
</dbReference>
<sequence length="124" mass="13407">MNRDERRGAAAIALRACQLDHATNGAQACVGACIACLRQLTSGIGHSLPVLIKAQQALCGHFDAPIVGVGQAEQDHHVALVAFIQLRKVHVNGHTRIDSQGVEQAEDRANRDSEQQRNCPQQRV</sequence>
<gene>
    <name evidence="2" type="ORF">CUN49_12710</name>
</gene>
<dbReference type="AlphaFoldDB" id="A0A2M8PBT8"/>
<organism evidence="2 3">
    <name type="scientific">Candidatus Thermofonsia Clade 1 bacterium</name>
    <dbReference type="NCBI Taxonomy" id="2364210"/>
    <lineage>
        <taxon>Bacteria</taxon>
        <taxon>Bacillati</taxon>
        <taxon>Chloroflexota</taxon>
        <taxon>Candidatus Thermofontia</taxon>
        <taxon>Candidatus Thermofonsia Clade 1</taxon>
    </lineage>
</organism>
<evidence type="ECO:0000256" key="1">
    <source>
        <dbReference type="SAM" id="MobiDB-lite"/>
    </source>
</evidence>
<evidence type="ECO:0000313" key="2">
    <source>
        <dbReference type="EMBL" id="PJF35011.1"/>
    </source>
</evidence>
<dbReference type="EMBL" id="PGTM01000224">
    <property type="protein sequence ID" value="PJF35011.1"/>
    <property type="molecule type" value="Genomic_DNA"/>
</dbReference>
<evidence type="ECO:0000313" key="3">
    <source>
        <dbReference type="Proteomes" id="UP000229681"/>
    </source>
</evidence>